<dbReference type="AlphaFoldDB" id="A0A1G9VCE8"/>
<sequence length="364" mass="40470">MVLKRGRKGELGIEVLPLIELALGEPPDGQTSALLRDRHPETIAAISRALRESLDNISRLQGHQTQYAFEAVTVALGAIRLIKTEDVGLYYFDDAQGKLLPPDFRIVLRDGSVLLVEVKTVAPGMEGKVKVRADDMVAAQAYARMTGGRLLYAHFWARPKLWTLVDPSRFEKAGAQRRLSISSAMKGNEMALLGDATLAGRWPLTISVLFDPEQEQPATGPDAQEGERQVAVTGLELTIEGQVITDPVEQKLAWFLAQYAGWVPEEATHTDGDGRIVRLDYNLAPDGDEEAFAAYTRQGFAFFGALSSLYTRRFLMSTTTENGDITALRREPSPALMTQLVPNDYWDQGQERVLRLWRFRLQPS</sequence>
<gene>
    <name evidence="1" type="ORF">SAMN05444921_11232</name>
</gene>
<dbReference type="RefSeq" id="WP_093656229.1">
    <property type="nucleotide sequence ID" value="NZ_FNHI01000012.1"/>
</dbReference>
<reference evidence="2" key="1">
    <citation type="submission" date="2016-10" db="EMBL/GenBank/DDBJ databases">
        <authorList>
            <person name="Varghese N."/>
            <person name="Submissions S."/>
        </authorList>
    </citation>
    <scope>NUCLEOTIDE SEQUENCE [LARGE SCALE GENOMIC DNA]</scope>
    <source>
        <strain evidence="2">CGMCC 4.7042</strain>
    </source>
</reference>
<evidence type="ECO:0000313" key="1">
    <source>
        <dbReference type="EMBL" id="SDM69862.1"/>
    </source>
</evidence>
<keyword evidence="2" id="KW-1185">Reference proteome</keyword>
<dbReference type="Gene3D" id="3.40.1350.10">
    <property type="match status" value="1"/>
</dbReference>
<dbReference type="GO" id="GO:0003676">
    <property type="term" value="F:nucleic acid binding"/>
    <property type="evidence" value="ECO:0007669"/>
    <property type="project" value="InterPro"/>
</dbReference>
<organism evidence="1 2">
    <name type="scientific">Streptomyces wuyuanensis</name>
    <dbReference type="NCBI Taxonomy" id="1196353"/>
    <lineage>
        <taxon>Bacteria</taxon>
        <taxon>Bacillati</taxon>
        <taxon>Actinomycetota</taxon>
        <taxon>Actinomycetes</taxon>
        <taxon>Kitasatosporales</taxon>
        <taxon>Streptomycetaceae</taxon>
        <taxon>Streptomyces</taxon>
    </lineage>
</organism>
<protein>
    <submittedName>
        <fullName evidence="1">Uncharacterized protein</fullName>
    </submittedName>
</protein>
<proteinExistence type="predicted"/>
<dbReference type="STRING" id="1196353.SAMN05444921_11232"/>
<dbReference type="OrthoDB" id="9181378at2"/>
<name>A0A1G9VCE8_9ACTN</name>
<evidence type="ECO:0000313" key="2">
    <source>
        <dbReference type="Proteomes" id="UP000199063"/>
    </source>
</evidence>
<dbReference type="GeneID" id="40831005"/>
<accession>A0A1G9VCE8</accession>
<dbReference type="InterPro" id="IPR011856">
    <property type="entry name" value="tRNA_endonuc-like_dom_sf"/>
</dbReference>
<dbReference type="EMBL" id="FNHI01000012">
    <property type="protein sequence ID" value="SDM69862.1"/>
    <property type="molecule type" value="Genomic_DNA"/>
</dbReference>
<dbReference type="Proteomes" id="UP000199063">
    <property type="component" value="Unassembled WGS sequence"/>
</dbReference>